<evidence type="ECO:0000256" key="2">
    <source>
        <dbReference type="SAM" id="SignalP"/>
    </source>
</evidence>
<proteinExistence type="predicted"/>
<dbReference type="Proteomes" id="UP000295611">
    <property type="component" value="Unassembled WGS sequence"/>
</dbReference>
<dbReference type="PANTHER" id="PTHR35936">
    <property type="entry name" value="MEMBRANE-BOUND LYTIC MUREIN TRANSGLYCOSYLASE F"/>
    <property type="match status" value="1"/>
</dbReference>
<gene>
    <name evidence="4" type="ORF">DFP86_11036</name>
</gene>
<dbReference type="SMART" id="SM00062">
    <property type="entry name" value="PBPb"/>
    <property type="match status" value="1"/>
</dbReference>
<keyword evidence="1 2" id="KW-0732">Signal</keyword>
<keyword evidence="5" id="KW-1185">Reference proteome</keyword>
<accession>A0A4R7B3L1</accession>
<comment type="caution">
    <text evidence="4">The sequence shown here is derived from an EMBL/GenBank/DDBJ whole genome shotgun (WGS) entry which is preliminary data.</text>
</comment>
<protein>
    <submittedName>
        <fullName evidence="4">Amino acid ABC transporter substrate-binding protein (PAAT family)</fullName>
    </submittedName>
</protein>
<evidence type="ECO:0000259" key="3">
    <source>
        <dbReference type="SMART" id="SM00062"/>
    </source>
</evidence>
<evidence type="ECO:0000313" key="5">
    <source>
        <dbReference type="Proteomes" id="UP000295611"/>
    </source>
</evidence>
<reference evidence="4 5" key="1">
    <citation type="submission" date="2019-03" db="EMBL/GenBank/DDBJ databases">
        <title>Genomic Encyclopedia of Type Strains, Phase III (KMG-III): the genomes of soil and plant-associated and newly described type strains.</title>
        <authorList>
            <person name="Whitman W."/>
        </authorList>
    </citation>
    <scope>NUCLEOTIDE SEQUENCE [LARGE SCALE GENOMIC DNA]</scope>
    <source>
        <strain evidence="4 5">CECT 8976</strain>
    </source>
</reference>
<dbReference type="Gene3D" id="3.40.190.10">
    <property type="entry name" value="Periplasmic binding protein-like II"/>
    <property type="match status" value="2"/>
</dbReference>
<name>A0A4R7B3L1_9NEIS</name>
<dbReference type="Pfam" id="PF00497">
    <property type="entry name" value="SBP_bac_3"/>
    <property type="match status" value="1"/>
</dbReference>
<dbReference type="InterPro" id="IPR001638">
    <property type="entry name" value="Solute-binding_3/MltF_N"/>
</dbReference>
<evidence type="ECO:0000256" key="1">
    <source>
        <dbReference type="ARBA" id="ARBA00022729"/>
    </source>
</evidence>
<dbReference type="EMBL" id="SNZP01000010">
    <property type="protein sequence ID" value="TDR76610.1"/>
    <property type="molecule type" value="Genomic_DNA"/>
</dbReference>
<dbReference type="SUPFAM" id="SSF53850">
    <property type="entry name" value="Periplasmic binding protein-like II"/>
    <property type="match status" value="1"/>
</dbReference>
<feature type="signal peptide" evidence="2">
    <location>
        <begin position="1"/>
        <end position="23"/>
    </location>
</feature>
<dbReference type="OrthoDB" id="7677520at2"/>
<feature type="domain" description="Solute-binding protein family 3/N-terminal" evidence="3">
    <location>
        <begin position="30"/>
        <end position="256"/>
    </location>
</feature>
<dbReference type="AlphaFoldDB" id="A0A4R7B3L1"/>
<organism evidence="4 5">
    <name type="scientific">Paludibacterium purpuratum</name>
    <dbReference type="NCBI Taxonomy" id="1144873"/>
    <lineage>
        <taxon>Bacteria</taxon>
        <taxon>Pseudomonadati</taxon>
        <taxon>Pseudomonadota</taxon>
        <taxon>Betaproteobacteria</taxon>
        <taxon>Neisseriales</taxon>
        <taxon>Chromobacteriaceae</taxon>
        <taxon>Paludibacterium</taxon>
    </lineage>
</organism>
<sequence length="264" mass="29596">MSEHSWRLCLLLLLCWLPSAARAVDARCDKVVISADPAYPPLHWYDGNTLQGASIAIATRVLSDLHVPYEVRYVGPLKRVLGLAQSGQVDVVATLKMTPERQAFLRYGSTPALNNPVAVFVTRQGRFHYTDWQDLIGKRGAVAAGNQFGDGFDDYLRGRLTVSVVPDLTRLFLLLQYQHADYAVTGLYPGMAWLAAKGDENRYVALHPFVVNTQNYVTFSRASPCATLLPAFDQRLRTLIHAHAFDHIVEDYMAMWRQHPVLGK</sequence>
<dbReference type="RefSeq" id="WP_133681798.1">
    <property type="nucleotide sequence ID" value="NZ_SNZP01000010.1"/>
</dbReference>
<feature type="chain" id="PRO_5020680823" evidence="2">
    <location>
        <begin position="24"/>
        <end position="264"/>
    </location>
</feature>
<dbReference type="PANTHER" id="PTHR35936:SF6">
    <property type="entry name" value="AMINO ACID ABC TRANSPORTER SUBSTRATE-BINDING PAAT FAMILY PROTEIN"/>
    <property type="match status" value="1"/>
</dbReference>
<evidence type="ECO:0000313" key="4">
    <source>
        <dbReference type="EMBL" id="TDR76610.1"/>
    </source>
</evidence>